<dbReference type="AlphaFoldDB" id="A0A9P6NCI3"/>
<proteinExistence type="predicted"/>
<reference evidence="1" key="1">
    <citation type="submission" date="2013-11" db="EMBL/GenBank/DDBJ databases">
        <title>Genome sequence of the fusiform rust pathogen reveals effectors for host alternation and coevolution with pine.</title>
        <authorList>
            <consortium name="DOE Joint Genome Institute"/>
            <person name="Smith K."/>
            <person name="Pendleton A."/>
            <person name="Kubisiak T."/>
            <person name="Anderson C."/>
            <person name="Salamov A."/>
            <person name="Aerts A."/>
            <person name="Riley R."/>
            <person name="Clum A."/>
            <person name="Lindquist E."/>
            <person name="Ence D."/>
            <person name="Campbell M."/>
            <person name="Kronenberg Z."/>
            <person name="Feau N."/>
            <person name="Dhillon B."/>
            <person name="Hamelin R."/>
            <person name="Burleigh J."/>
            <person name="Smith J."/>
            <person name="Yandell M."/>
            <person name="Nelson C."/>
            <person name="Grigoriev I."/>
            <person name="Davis J."/>
        </authorList>
    </citation>
    <scope>NUCLEOTIDE SEQUENCE</scope>
    <source>
        <strain evidence="1">G11</strain>
    </source>
</reference>
<comment type="caution">
    <text evidence="1">The sequence shown here is derived from an EMBL/GenBank/DDBJ whole genome shotgun (WGS) entry which is preliminary data.</text>
</comment>
<keyword evidence="2" id="KW-1185">Reference proteome</keyword>
<accession>A0A9P6NCI3</accession>
<organism evidence="1 2">
    <name type="scientific">Cronartium quercuum f. sp. fusiforme G11</name>
    <dbReference type="NCBI Taxonomy" id="708437"/>
    <lineage>
        <taxon>Eukaryota</taxon>
        <taxon>Fungi</taxon>
        <taxon>Dikarya</taxon>
        <taxon>Basidiomycota</taxon>
        <taxon>Pucciniomycotina</taxon>
        <taxon>Pucciniomycetes</taxon>
        <taxon>Pucciniales</taxon>
        <taxon>Coleosporiaceae</taxon>
        <taxon>Cronartium</taxon>
    </lineage>
</organism>
<gene>
    <name evidence="1" type="ORF">CROQUDRAFT_98406</name>
</gene>
<protein>
    <submittedName>
        <fullName evidence="1">Uncharacterized protein</fullName>
    </submittedName>
</protein>
<evidence type="ECO:0000313" key="1">
    <source>
        <dbReference type="EMBL" id="KAG0141737.1"/>
    </source>
</evidence>
<sequence>MADDLEMTRKELRKLKADKKKTTRGKANAAMIQADNNSSDTIDLSDSDKSMTLPSEHLTNLRPASTHVTLADKSVIKATATGTTILPLTIDKTVSMLQVPGLNKPLLSVSDLVDEGLVLEFNEHGCDI</sequence>
<name>A0A9P6NCI3_9BASI</name>
<dbReference type="EMBL" id="MU167373">
    <property type="protein sequence ID" value="KAG0141737.1"/>
    <property type="molecule type" value="Genomic_DNA"/>
</dbReference>
<evidence type="ECO:0000313" key="2">
    <source>
        <dbReference type="Proteomes" id="UP000886653"/>
    </source>
</evidence>
<dbReference type="Proteomes" id="UP000886653">
    <property type="component" value="Unassembled WGS sequence"/>
</dbReference>